<dbReference type="PRINTS" id="PR00410">
    <property type="entry name" value="PHEHYDRXLASE"/>
</dbReference>
<dbReference type="InterPro" id="IPR017927">
    <property type="entry name" value="FAD-bd_FR_type"/>
</dbReference>
<dbReference type="InterPro" id="IPR037117">
    <property type="entry name" value="Dihydroorotate_DH_ele_sf"/>
</dbReference>
<dbReference type="InterPro" id="IPR050353">
    <property type="entry name" value="PyrK_electron_transfer"/>
</dbReference>
<accession>A0A2H0W781</accession>
<dbReference type="PANTHER" id="PTHR43513:SF3">
    <property type="entry name" value="DIHYDROOROTATE DEHYDROGENASE B (NAD(+)), ELECTRON TRANSFER SUBUNIT-RELATED"/>
    <property type="match status" value="1"/>
</dbReference>
<evidence type="ECO:0000256" key="4">
    <source>
        <dbReference type="ARBA" id="ARBA00022714"/>
    </source>
</evidence>
<feature type="binding site" evidence="11">
    <location>
        <position position="243"/>
    </location>
    <ligand>
        <name>[2Fe-2S] cluster</name>
        <dbReference type="ChEBI" id="CHEBI:190135"/>
    </ligand>
</feature>
<evidence type="ECO:0000259" key="12">
    <source>
        <dbReference type="PROSITE" id="PS51384"/>
    </source>
</evidence>
<proteinExistence type="inferred from homology"/>
<dbReference type="InterPro" id="IPR019480">
    <property type="entry name" value="Dihydroorotate_DH_Fe-S-bd"/>
</dbReference>
<sequence length="273" mass="30696">MNYGFETTEYEIINKEMLTDGTVLFHLKGYLDFKPGQFVEVSLPHFGNVTLAPCSNSSDKKEFELCIHAQGSTSNAMIKLLPGDKISLRGPYGQGWPALNFSNGPTAKISRHNLTIITGGMGIVPLRPILLEMEKKVHFSNLTLFAGFKKTEDVLFESDLKRWKKKFKVHVSVETSSPKFWGERGLITKSLQTGSIDKQTTVFMCGPEIMYSHCIEILNEKGIGDKQIYLSLERRMECGIGLCQHCSCGSHLVCQDGPVFRLDKIKQELRIKN</sequence>
<keyword evidence="7" id="KW-0249">Electron transport</keyword>
<organism evidence="13 14">
    <name type="scientific">Candidatus Berkelbacteria bacterium CG10_big_fil_rev_8_21_14_0_10_43_13</name>
    <dbReference type="NCBI Taxonomy" id="1974514"/>
    <lineage>
        <taxon>Bacteria</taxon>
        <taxon>Candidatus Berkelbacteria</taxon>
    </lineage>
</organism>
<name>A0A2H0W781_9BACT</name>
<dbReference type="PIRSF" id="PIRSF006816">
    <property type="entry name" value="Cyc3_hyd_g"/>
    <property type="match status" value="1"/>
</dbReference>
<evidence type="ECO:0000313" key="14">
    <source>
        <dbReference type="Proteomes" id="UP000231382"/>
    </source>
</evidence>
<evidence type="ECO:0000256" key="7">
    <source>
        <dbReference type="ARBA" id="ARBA00022982"/>
    </source>
</evidence>
<dbReference type="InterPro" id="IPR039261">
    <property type="entry name" value="FNR_nucleotide-bd"/>
</dbReference>
<evidence type="ECO:0000256" key="2">
    <source>
        <dbReference type="ARBA" id="ARBA00022448"/>
    </source>
</evidence>
<keyword evidence="4 11" id="KW-0001">2Fe-2S</keyword>
<dbReference type="SUPFAM" id="SSF63380">
    <property type="entry name" value="Riboflavin synthase domain-like"/>
    <property type="match status" value="1"/>
</dbReference>
<evidence type="ECO:0000256" key="5">
    <source>
        <dbReference type="ARBA" id="ARBA00022723"/>
    </source>
</evidence>
<dbReference type="GO" id="GO:0006221">
    <property type="term" value="P:pyrimidine nucleotide biosynthetic process"/>
    <property type="evidence" value="ECO:0007669"/>
    <property type="project" value="InterPro"/>
</dbReference>
<evidence type="ECO:0000256" key="1">
    <source>
        <dbReference type="ARBA" id="ARBA00006422"/>
    </source>
</evidence>
<evidence type="ECO:0000256" key="8">
    <source>
        <dbReference type="ARBA" id="ARBA00023004"/>
    </source>
</evidence>
<dbReference type="Proteomes" id="UP000231382">
    <property type="component" value="Unassembled WGS sequence"/>
</dbReference>
<dbReference type="GO" id="GO:0016491">
    <property type="term" value="F:oxidoreductase activity"/>
    <property type="evidence" value="ECO:0007669"/>
    <property type="project" value="InterPro"/>
</dbReference>
<keyword evidence="9 11" id="KW-0411">Iron-sulfur</keyword>
<dbReference type="GO" id="GO:0046872">
    <property type="term" value="F:metal ion binding"/>
    <property type="evidence" value="ECO:0007669"/>
    <property type="project" value="UniProtKB-KW"/>
</dbReference>
<keyword evidence="2" id="KW-0813">Transport</keyword>
<dbReference type="Gene3D" id="2.40.30.10">
    <property type="entry name" value="Translation factors"/>
    <property type="match status" value="1"/>
</dbReference>
<reference evidence="14" key="1">
    <citation type="submission" date="2017-09" db="EMBL/GenBank/DDBJ databases">
        <title>Depth-based differentiation of microbial function through sediment-hosted aquifers and enrichment of novel symbionts in the deep terrestrial subsurface.</title>
        <authorList>
            <person name="Probst A.J."/>
            <person name="Ladd B."/>
            <person name="Jarett J.K."/>
            <person name="Geller-Mcgrath D.E."/>
            <person name="Sieber C.M.K."/>
            <person name="Emerson J.B."/>
            <person name="Anantharaman K."/>
            <person name="Thomas B.C."/>
            <person name="Malmstrom R."/>
            <person name="Stieglmeier M."/>
            <person name="Klingl A."/>
            <person name="Woyke T."/>
            <person name="Ryan C.M."/>
            <person name="Banfield J.F."/>
        </authorList>
    </citation>
    <scope>NUCLEOTIDE SEQUENCE [LARGE SCALE GENOMIC DNA]</scope>
</reference>
<dbReference type="InterPro" id="IPR008333">
    <property type="entry name" value="Cbr1-like_FAD-bd_dom"/>
</dbReference>
<feature type="binding site" evidence="11">
    <location>
        <position position="238"/>
    </location>
    <ligand>
        <name>[2Fe-2S] cluster</name>
        <dbReference type="ChEBI" id="CHEBI:190135"/>
    </ligand>
</feature>
<evidence type="ECO:0000256" key="3">
    <source>
        <dbReference type="ARBA" id="ARBA00022630"/>
    </source>
</evidence>
<evidence type="ECO:0000256" key="6">
    <source>
        <dbReference type="ARBA" id="ARBA00022827"/>
    </source>
</evidence>
<keyword evidence="8 11" id="KW-0408">Iron</keyword>
<dbReference type="PROSITE" id="PS51384">
    <property type="entry name" value="FAD_FR"/>
    <property type="match status" value="1"/>
</dbReference>
<comment type="similarity">
    <text evidence="1">Belongs to the PyrK family.</text>
</comment>
<dbReference type="PANTHER" id="PTHR43513">
    <property type="entry name" value="DIHYDROOROTATE DEHYDROGENASE B (NAD(+)), ELECTRON TRANSFER SUBUNIT"/>
    <property type="match status" value="1"/>
</dbReference>
<evidence type="ECO:0000256" key="9">
    <source>
        <dbReference type="ARBA" id="ARBA00023014"/>
    </source>
</evidence>
<evidence type="ECO:0000256" key="11">
    <source>
        <dbReference type="PIRSR" id="PIRSR006816-2"/>
    </source>
</evidence>
<dbReference type="Gene3D" id="3.40.50.80">
    <property type="entry name" value="Nucleotide-binding domain of ferredoxin-NADP reductase (FNR) module"/>
    <property type="match status" value="1"/>
</dbReference>
<dbReference type="SUPFAM" id="SSF52343">
    <property type="entry name" value="Ferredoxin reductase-like, C-terminal NADP-linked domain"/>
    <property type="match status" value="1"/>
</dbReference>
<feature type="binding site" evidence="11">
    <location>
        <position position="246"/>
    </location>
    <ligand>
        <name>[2Fe-2S] cluster</name>
        <dbReference type="ChEBI" id="CHEBI:190135"/>
    </ligand>
</feature>
<dbReference type="CDD" id="cd06221">
    <property type="entry name" value="sulfite_reductase_like"/>
    <property type="match status" value="1"/>
</dbReference>
<dbReference type="Pfam" id="PF00970">
    <property type="entry name" value="FAD_binding_6"/>
    <property type="match status" value="1"/>
</dbReference>
<dbReference type="InterPro" id="IPR001433">
    <property type="entry name" value="OxRdtase_FAD/NAD-bd"/>
</dbReference>
<gene>
    <name evidence="13" type="ORF">COT78_00890</name>
</gene>
<evidence type="ECO:0000313" key="13">
    <source>
        <dbReference type="EMBL" id="PIS07946.1"/>
    </source>
</evidence>
<feature type="domain" description="FAD-binding FR-type" evidence="12">
    <location>
        <begin position="5"/>
        <end position="98"/>
    </location>
</feature>
<dbReference type="Pfam" id="PF10418">
    <property type="entry name" value="DHODB_Fe-S_bind"/>
    <property type="match status" value="1"/>
</dbReference>
<keyword evidence="6" id="KW-0274">FAD</keyword>
<dbReference type="AlphaFoldDB" id="A0A2H0W781"/>
<dbReference type="GO" id="GO:0051537">
    <property type="term" value="F:2 iron, 2 sulfur cluster binding"/>
    <property type="evidence" value="ECO:0007669"/>
    <property type="project" value="UniProtKB-KW"/>
</dbReference>
<keyword evidence="5 11" id="KW-0479">Metal-binding</keyword>
<keyword evidence="3" id="KW-0285">Flavoprotein</keyword>
<dbReference type="GO" id="GO:0050660">
    <property type="term" value="F:flavin adenine dinucleotide binding"/>
    <property type="evidence" value="ECO:0007669"/>
    <property type="project" value="InterPro"/>
</dbReference>
<comment type="cofactor">
    <cofactor evidence="11">
        <name>[2Fe-2S] cluster</name>
        <dbReference type="ChEBI" id="CHEBI:190135"/>
    </cofactor>
    <text evidence="11">Binds 1 [2Fe-2S] cluster per subunit.</text>
</comment>
<dbReference type="EMBL" id="PEZW01000007">
    <property type="protein sequence ID" value="PIS07946.1"/>
    <property type="molecule type" value="Genomic_DNA"/>
</dbReference>
<comment type="cofactor">
    <cofactor evidence="10">
        <name>[2Fe-2S] cluster</name>
        <dbReference type="ChEBI" id="CHEBI:190135"/>
    </cofactor>
</comment>
<evidence type="ECO:0000256" key="10">
    <source>
        <dbReference type="ARBA" id="ARBA00034078"/>
    </source>
</evidence>
<dbReference type="Gene3D" id="2.10.240.10">
    <property type="entry name" value="Dihydroorotate dehydrogenase, electron transfer subunit"/>
    <property type="match status" value="1"/>
</dbReference>
<comment type="caution">
    <text evidence="13">The sequence shown here is derived from an EMBL/GenBank/DDBJ whole genome shotgun (WGS) entry which is preliminary data.</text>
</comment>
<feature type="binding site" evidence="11">
    <location>
        <position position="254"/>
    </location>
    <ligand>
        <name>[2Fe-2S] cluster</name>
        <dbReference type="ChEBI" id="CHEBI:190135"/>
    </ligand>
</feature>
<dbReference type="InterPro" id="IPR012165">
    <property type="entry name" value="Cyt_c3_hydrogenase_gsu"/>
</dbReference>
<protein>
    <recommendedName>
        <fullName evidence="12">FAD-binding FR-type domain-containing protein</fullName>
    </recommendedName>
</protein>
<dbReference type="InterPro" id="IPR017938">
    <property type="entry name" value="Riboflavin_synthase-like_b-brl"/>
</dbReference>
<dbReference type="Pfam" id="PF00175">
    <property type="entry name" value="NAD_binding_1"/>
    <property type="match status" value="1"/>
</dbReference>